<dbReference type="SUPFAM" id="SSF53335">
    <property type="entry name" value="S-adenosyl-L-methionine-dependent methyltransferases"/>
    <property type="match status" value="1"/>
</dbReference>
<evidence type="ECO:0000313" key="9">
    <source>
        <dbReference type="Proteomes" id="UP000230750"/>
    </source>
</evidence>
<keyword evidence="4 7" id="KW-0808">Transferase</keyword>
<comment type="catalytic activity">
    <reaction evidence="6 7">
        <text>L-arginyl-[protein] + 2 S-adenosyl-L-methionine = N(omega),N(omega)'-dimethyl-L-arginyl-[protein] + 2 S-adenosyl-L-homocysteine + 2 H(+)</text>
        <dbReference type="Rhea" id="RHEA:48108"/>
        <dbReference type="Rhea" id="RHEA-COMP:10532"/>
        <dbReference type="Rhea" id="RHEA-COMP:11992"/>
        <dbReference type="ChEBI" id="CHEBI:15378"/>
        <dbReference type="ChEBI" id="CHEBI:29965"/>
        <dbReference type="ChEBI" id="CHEBI:57856"/>
        <dbReference type="ChEBI" id="CHEBI:59789"/>
        <dbReference type="ChEBI" id="CHEBI:88221"/>
        <dbReference type="EC" id="2.1.1.320"/>
    </reaction>
</comment>
<accession>A0A2G8LIY7</accession>
<dbReference type="Proteomes" id="UP000230750">
    <property type="component" value="Unassembled WGS sequence"/>
</dbReference>
<dbReference type="InterPro" id="IPR003788">
    <property type="entry name" value="NDUFAF7"/>
</dbReference>
<dbReference type="PANTHER" id="PTHR12049:SF7">
    <property type="entry name" value="PROTEIN ARGININE METHYLTRANSFERASE NDUFAF7, MITOCHONDRIAL"/>
    <property type="match status" value="1"/>
</dbReference>
<comment type="function">
    <text evidence="7">Arginine methyltransferase involved in the assembly or stability of mitochondrial NADH:ubiquinone oxidoreductase complex (complex I).</text>
</comment>
<gene>
    <name evidence="8" type="ORF">BSL78_02904</name>
</gene>
<comment type="subcellular location">
    <subcellularLocation>
        <location evidence="1 7">Mitochondrion</location>
    </subcellularLocation>
</comment>
<dbReference type="Gene3D" id="3.40.50.12710">
    <property type="match status" value="1"/>
</dbReference>
<evidence type="ECO:0000256" key="3">
    <source>
        <dbReference type="ARBA" id="ARBA00022603"/>
    </source>
</evidence>
<protein>
    <recommendedName>
        <fullName evidence="7">Protein arginine methyltransferase NDUFAF7</fullName>
        <ecNumber evidence="7">2.1.1.320</ecNumber>
    </recommendedName>
</protein>
<evidence type="ECO:0000256" key="7">
    <source>
        <dbReference type="RuleBase" id="RU364114"/>
    </source>
</evidence>
<sequence>MSFPFCPLLTGLAVGYYMKKDVFGKQGDFVTSPEISQMFGELLAVWIVHECPAWFSYPFQLVELGPGREHWLMIFEDLSLHLVEISPKMSELQADKLTSGATVSDEDMNVNGQPHQQIKDPLTEVLAVNWCAVHWLLLFIAHEFLDALPIHKFQRTPSGWREVLVNIDESDGPDELCFMLSAAATLPLLPSVLIREDEKRDHLEVSPQSGVVVQELADRISTDGGMSLVVDYGHSGEKEDTHSKIINYTMFLKEPGTADVTADVDFSHLQKTAGNLDCGNHSSMKDVRFMLLRQADHKQQTDLVSGFRMLVDPSQMGERFKMWAMFPHRKDNYRPAGFPP</sequence>
<evidence type="ECO:0000256" key="6">
    <source>
        <dbReference type="ARBA" id="ARBA00048612"/>
    </source>
</evidence>
<dbReference type="OrthoDB" id="438553at2759"/>
<evidence type="ECO:0000256" key="2">
    <source>
        <dbReference type="ARBA" id="ARBA00005891"/>
    </source>
</evidence>
<evidence type="ECO:0000256" key="4">
    <source>
        <dbReference type="ARBA" id="ARBA00022679"/>
    </source>
</evidence>
<evidence type="ECO:0000313" key="8">
    <source>
        <dbReference type="EMBL" id="PIK60182.1"/>
    </source>
</evidence>
<dbReference type="GO" id="GO:0032259">
    <property type="term" value="P:methylation"/>
    <property type="evidence" value="ECO:0007669"/>
    <property type="project" value="UniProtKB-KW"/>
</dbReference>
<comment type="caution">
    <text evidence="8">The sequence shown here is derived from an EMBL/GenBank/DDBJ whole genome shotgun (WGS) entry which is preliminary data.</text>
</comment>
<dbReference type="AlphaFoldDB" id="A0A2G8LIY7"/>
<dbReference type="GO" id="GO:0032981">
    <property type="term" value="P:mitochondrial respiratory chain complex I assembly"/>
    <property type="evidence" value="ECO:0007669"/>
    <property type="project" value="TreeGrafter"/>
</dbReference>
<dbReference type="InterPro" id="IPR038375">
    <property type="entry name" value="NDUFAF7_sf"/>
</dbReference>
<evidence type="ECO:0000256" key="1">
    <source>
        <dbReference type="ARBA" id="ARBA00004173"/>
    </source>
</evidence>
<dbReference type="EC" id="2.1.1.320" evidence="7"/>
<organism evidence="8 9">
    <name type="scientific">Stichopus japonicus</name>
    <name type="common">Sea cucumber</name>
    <dbReference type="NCBI Taxonomy" id="307972"/>
    <lineage>
        <taxon>Eukaryota</taxon>
        <taxon>Metazoa</taxon>
        <taxon>Echinodermata</taxon>
        <taxon>Eleutherozoa</taxon>
        <taxon>Echinozoa</taxon>
        <taxon>Holothuroidea</taxon>
        <taxon>Aspidochirotacea</taxon>
        <taxon>Aspidochirotida</taxon>
        <taxon>Stichopodidae</taxon>
        <taxon>Apostichopus</taxon>
    </lineage>
</organism>
<reference evidence="8 9" key="1">
    <citation type="journal article" date="2017" name="PLoS Biol.">
        <title>The sea cucumber genome provides insights into morphological evolution and visceral regeneration.</title>
        <authorList>
            <person name="Zhang X."/>
            <person name="Sun L."/>
            <person name="Yuan J."/>
            <person name="Sun Y."/>
            <person name="Gao Y."/>
            <person name="Zhang L."/>
            <person name="Li S."/>
            <person name="Dai H."/>
            <person name="Hamel J.F."/>
            <person name="Liu C."/>
            <person name="Yu Y."/>
            <person name="Liu S."/>
            <person name="Lin W."/>
            <person name="Guo K."/>
            <person name="Jin S."/>
            <person name="Xu P."/>
            <person name="Storey K.B."/>
            <person name="Huan P."/>
            <person name="Zhang T."/>
            <person name="Zhou Y."/>
            <person name="Zhang J."/>
            <person name="Lin C."/>
            <person name="Li X."/>
            <person name="Xing L."/>
            <person name="Huo D."/>
            <person name="Sun M."/>
            <person name="Wang L."/>
            <person name="Mercier A."/>
            <person name="Li F."/>
            <person name="Yang H."/>
            <person name="Xiang J."/>
        </authorList>
    </citation>
    <scope>NUCLEOTIDE SEQUENCE [LARGE SCALE GENOMIC DNA]</scope>
    <source>
        <strain evidence="8">Shaxun</strain>
        <tissue evidence="8">Muscle</tissue>
    </source>
</reference>
<dbReference type="GO" id="GO:0005739">
    <property type="term" value="C:mitochondrion"/>
    <property type="evidence" value="ECO:0007669"/>
    <property type="project" value="UniProtKB-SubCell"/>
</dbReference>
<keyword evidence="5 7" id="KW-0496">Mitochondrion</keyword>
<proteinExistence type="inferred from homology"/>
<dbReference type="GO" id="GO:0035243">
    <property type="term" value="F:protein-arginine omega-N symmetric methyltransferase activity"/>
    <property type="evidence" value="ECO:0007669"/>
    <property type="project" value="UniProtKB-EC"/>
</dbReference>
<dbReference type="Pfam" id="PF02636">
    <property type="entry name" value="Methyltransf_28"/>
    <property type="match status" value="1"/>
</dbReference>
<comment type="similarity">
    <text evidence="2 7">Belongs to the NDUFAF7 family.</text>
</comment>
<dbReference type="STRING" id="307972.A0A2G8LIY7"/>
<name>A0A2G8LIY7_STIJA</name>
<keyword evidence="3 7" id="KW-0489">Methyltransferase</keyword>
<dbReference type="PANTHER" id="PTHR12049">
    <property type="entry name" value="PROTEIN ARGININE METHYLTRANSFERASE NDUFAF7, MITOCHONDRIAL"/>
    <property type="match status" value="1"/>
</dbReference>
<keyword evidence="9" id="KW-1185">Reference proteome</keyword>
<evidence type="ECO:0000256" key="5">
    <source>
        <dbReference type="ARBA" id="ARBA00023128"/>
    </source>
</evidence>
<dbReference type="EMBL" id="MRZV01000064">
    <property type="protein sequence ID" value="PIK60182.1"/>
    <property type="molecule type" value="Genomic_DNA"/>
</dbReference>
<dbReference type="InterPro" id="IPR029063">
    <property type="entry name" value="SAM-dependent_MTases_sf"/>
</dbReference>